<dbReference type="GO" id="GO:0022857">
    <property type="term" value="F:transmembrane transporter activity"/>
    <property type="evidence" value="ECO:0007669"/>
    <property type="project" value="InterPro"/>
</dbReference>
<evidence type="ECO:0000256" key="5">
    <source>
        <dbReference type="SAM" id="MobiDB-lite"/>
    </source>
</evidence>
<evidence type="ECO:0000256" key="1">
    <source>
        <dbReference type="ARBA" id="ARBA00004141"/>
    </source>
</evidence>
<keyword evidence="3 6" id="KW-1133">Transmembrane helix</keyword>
<keyword evidence="2 6" id="KW-0812">Transmembrane</keyword>
<evidence type="ECO:0000313" key="8">
    <source>
        <dbReference type="EMBL" id="KAH7964286.1"/>
    </source>
</evidence>
<gene>
    <name evidence="8" type="ORF">HPB51_027476</name>
</gene>
<sequence length="318" mass="34179">MQRSHLSGETTVTSHQGTKSRLSEYAEELPRGSKVDNVRALENQLAASAAARDVTAILGLTEGHGRKGLKRYRSLVPCWAGSLCVGTALGYALPAGRTLDAAAHRGILEVPHRQIVWFGSMLSLGAVFGSLAGALMTQLSGRRWSLHIAAVGLLASWLVIGLSRSMYYYCGARFFCGFFTGVVSIVVPAHVAEIAPVTHRGILGAVHQLAIALGILYAYSVGRFLDWDWLAVLCAPPAAALFLLTRAFVIESPRWFLQMSDSLAALNALTAVRCSRSQLEPSPVRWKSSSSPASSQRTTFADYTAESLRALALTSVFA</sequence>
<comment type="subcellular location">
    <subcellularLocation>
        <location evidence="1">Membrane</location>
        <topology evidence="1">Multi-pass membrane protein</topology>
    </subcellularLocation>
</comment>
<dbReference type="Gene3D" id="1.20.1250.20">
    <property type="entry name" value="MFS general substrate transporter like domains"/>
    <property type="match status" value="1"/>
</dbReference>
<dbReference type="InterPro" id="IPR050549">
    <property type="entry name" value="MFS_Trehalose_Transporter"/>
</dbReference>
<comment type="caution">
    <text evidence="8">The sequence shown here is derived from an EMBL/GenBank/DDBJ whole genome shotgun (WGS) entry which is preliminary data.</text>
</comment>
<dbReference type="GO" id="GO:0016020">
    <property type="term" value="C:membrane"/>
    <property type="evidence" value="ECO:0007669"/>
    <property type="project" value="UniProtKB-SubCell"/>
</dbReference>
<feature type="transmembrane region" description="Helical" evidence="6">
    <location>
        <begin position="227"/>
        <end position="249"/>
    </location>
</feature>
<organism evidence="8 9">
    <name type="scientific">Rhipicephalus microplus</name>
    <name type="common">Cattle tick</name>
    <name type="synonym">Boophilus microplus</name>
    <dbReference type="NCBI Taxonomy" id="6941"/>
    <lineage>
        <taxon>Eukaryota</taxon>
        <taxon>Metazoa</taxon>
        <taxon>Ecdysozoa</taxon>
        <taxon>Arthropoda</taxon>
        <taxon>Chelicerata</taxon>
        <taxon>Arachnida</taxon>
        <taxon>Acari</taxon>
        <taxon>Parasitiformes</taxon>
        <taxon>Ixodida</taxon>
        <taxon>Ixodoidea</taxon>
        <taxon>Ixodidae</taxon>
        <taxon>Rhipicephalinae</taxon>
        <taxon>Rhipicephalus</taxon>
        <taxon>Boophilus</taxon>
    </lineage>
</organism>
<dbReference type="SUPFAM" id="SSF103473">
    <property type="entry name" value="MFS general substrate transporter"/>
    <property type="match status" value="1"/>
</dbReference>
<feature type="transmembrane region" description="Helical" evidence="6">
    <location>
        <begin position="144"/>
        <end position="160"/>
    </location>
</feature>
<feature type="compositionally biased region" description="Polar residues" evidence="5">
    <location>
        <begin position="1"/>
        <end position="20"/>
    </location>
</feature>
<reference evidence="8" key="1">
    <citation type="journal article" date="2020" name="Cell">
        <title>Large-Scale Comparative Analyses of Tick Genomes Elucidate Their Genetic Diversity and Vector Capacities.</title>
        <authorList>
            <consortium name="Tick Genome and Microbiome Consortium (TIGMIC)"/>
            <person name="Jia N."/>
            <person name="Wang J."/>
            <person name="Shi W."/>
            <person name="Du L."/>
            <person name="Sun Y."/>
            <person name="Zhan W."/>
            <person name="Jiang J.F."/>
            <person name="Wang Q."/>
            <person name="Zhang B."/>
            <person name="Ji P."/>
            <person name="Bell-Sakyi L."/>
            <person name="Cui X.M."/>
            <person name="Yuan T.T."/>
            <person name="Jiang B.G."/>
            <person name="Yang W.F."/>
            <person name="Lam T.T."/>
            <person name="Chang Q.C."/>
            <person name="Ding S.J."/>
            <person name="Wang X.J."/>
            <person name="Zhu J.G."/>
            <person name="Ruan X.D."/>
            <person name="Zhao L."/>
            <person name="Wei J.T."/>
            <person name="Ye R.Z."/>
            <person name="Que T.C."/>
            <person name="Du C.H."/>
            <person name="Zhou Y.H."/>
            <person name="Cheng J.X."/>
            <person name="Dai P.F."/>
            <person name="Guo W.B."/>
            <person name="Han X.H."/>
            <person name="Huang E.J."/>
            <person name="Li L.F."/>
            <person name="Wei W."/>
            <person name="Gao Y.C."/>
            <person name="Liu J.Z."/>
            <person name="Shao H.Z."/>
            <person name="Wang X."/>
            <person name="Wang C.C."/>
            <person name="Yang T.C."/>
            <person name="Huo Q.B."/>
            <person name="Li W."/>
            <person name="Chen H.Y."/>
            <person name="Chen S.E."/>
            <person name="Zhou L.G."/>
            <person name="Ni X.B."/>
            <person name="Tian J.H."/>
            <person name="Sheng Y."/>
            <person name="Liu T."/>
            <person name="Pan Y.S."/>
            <person name="Xia L.Y."/>
            <person name="Li J."/>
            <person name="Zhao F."/>
            <person name="Cao W.C."/>
        </authorList>
    </citation>
    <scope>NUCLEOTIDE SEQUENCE</scope>
    <source>
        <strain evidence="8">Rmic-2018</strain>
    </source>
</reference>
<feature type="transmembrane region" description="Helical" evidence="6">
    <location>
        <begin position="75"/>
        <end position="95"/>
    </location>
</feature>
<dbReference type="InterPro" id="IPR005828">
    <property type="entry name" value="MFS_sugar_transport-like"/>
</dbReference>
<keyword evidence="4 6" id="KW-0472">Membrane</keyword>
<dbReference type="Proteomes" id="UP000821866">
    <property type="component" value="Unassembled WGS sequence"/>
</dbReference>
<feature type="transmembrane region" description="Helical" evidence="6">
    <location>
        <begin position="201"/>
        <end position="221"/>
    </location>
</feature>
<dbReference type="Pfam" id="PF00083">
    <property type="entry name" value="Sugar_tr"/>
    <property type="match status" value="1"/>
</dbReference>
<evidence type="ECO:0000256" key="6">
    <source>
        <dbReference type="SAM" id="Phobius"/>
    </source>
</evidence>
<dbReference type="EMBL" id="JABSTU010004062">
    <property type="protein sequence ID" value="KAH7964286.1"/>
    <property type="molecule type" value="Genomic_DNA"/>
</dbReference>
<reference evidence="8" key="2">
    <citation type="submission" date="2021-09" db="EMBL/GenBank/DDBJ databases">
        <authorList>
            <person name="Jia N."/>
            <person name="Wang J."/>
            <person name="Shi W."/>
            <person name="Du L."/>
            <person name="Sun Y."/>
            <person name="Zhan W."/>
            <person name="Jiang J."/>
            <person name="Wang Q."/>
            <person name="Zhang B."/>
            <person name="Ji P."/>
            <person name="Sakyi L.B."/>
            <person name="Cui X."/>
            <person name="Yuan T."/>
            <person name="Jiang B."/>
            <person name="Yang W."/>
            <person name="Lam T.T.-Y."/>
            <person name="Chang Q."/>
            <person name="Ding S."/>
            <person name="Wang X."/>
            <person name="Zhu J."/>
            <person name="Ruan X."/>
            <person name="Zhao L."/>
            <person name="Wei J."/>
            <person name="Que T."/>
            <person name="Du C."/>
            <person name="Cheng J."/>
            <person name="Dai P."/>
            <person name="Han X."/>
            <person name="Huang E."/>
            <person name="Gao Y."/>
            <person name="Liu J."/>
            <person name="Shao H."/>
            <person name="Ye R."/>
            <person name="Li L."/>
            <person name="Wei W."/>
            <person name="Wang X."/>
            <person name="Wang C."/>
            <person name="Huo Q."/>
            <person name="Li W."/>
            <person name="Guo W."/>
            <person name="Chen H."/>
            <person name="Chen S."/>
            <person name="Zhou L."/>
            <person name="Zhou L."/>
            <person name="Ni X."/>
            <person name="Tian J."/>
            <person name="Zhou Y."/>
            <person name="Sheng Y."/>
            <person name="Liu T."/>
            <person name="Pan Y."/>
            <person name="Xia L."/>
            <person name="Li J."/>
            <person name="Zhao F."/>
            <person name="Cao W."/>
        </authorList>
    </citation>
    <scope>NUCLEOTIDE SEQUENCE</scope>
    <source>
        <strain evidence="8">Rmic-2018</strain>
        <tissue evidence="8">Larvae</tissue>
    </source>
</reference>
<dbReference type="PANTHER" id="PTHR48021:SF1">
    <property type="entry name" value="GH07001P-RELATED"/>
    <property type="match status" value="1"/>
</dbReference>
<evidence type="ECO:0000313" key="9">
    <source>
        <dbReference type="Proteomes" id="UP000821866"/>
    </source>
</evidence>
<feature type="domain" description="Major facilitator superfamily (MFS) profile" evidence="7">
    <location>
        <begin position="74"/>
        <end position="318"/>
    </location>
</feature>
<name>A0A9J6D057_RHIMP</name>
<evidence type="ECO:0000256" key="4">
    <source>
        <dbReference type="ARBA" id="ARBA00023136"/>
    </source>
</evidence>
<feature type="transmembrane region" description="Helical" evidence="6">
    <location>
        <begin position="166"/>
        <end position="189"/>
    </location>
</feature>
<dbReference type="PROSITE" id="PS50850">
    <property type="entry name" value="MFS"/>
    <property type="match status" value="1"/>
</dbReference>
<dbReference type="InterPro" id="IPR020846">
    <property type="entry name" value="MFS_dom"/>
</dbReference>
<accession>A0A9J6D057</accession>
<evidence type="ECO:0000256" key="3">
    <source>
        <dbReference type="ARBA" id="ARBA00022989"/>
    </source>
</evidence>
<evidence type="ECO:0000259" key="7">
    <source>
        <dbReference type="PROSITE" id="PS50850"/>
    </source>
</evidence>
<dbReference type="PANTHER" id="PTHR48021">
    <property type="match status" value="1"/>
</dbReference>
<proteinExistence type="predicted"/>
<feature type="region of interest" description="Disordered" evidence="5">
    <location>
        <begin position="1"/>
        <end position="25"/>
    </location>
</feature>
<evidence type="ECO:0000256" key="2">
    <source>
        <dbReference type="ARBA" id="ARBA00022692"/>
    </source>
</evidence>
<protein>
    <recommendedName>
        <fullName evidence="7">Major facilitator superfamily (MFS) profile domain-containing protein</fullName>
    </recommendedName>
</protein>
<dbReference type="InterPro" id="IPR036259">
    <property type="entry name" value="MFS_trans_sf"/>
</dbReference>
<dbReference type="AlphaFoldDB" id="A0A9J6D057"/>
<feature type="transmembrane region" description="Helical" evidence="6">
    <location>
        <begin position="115"/>
        <end position="137"/>
    </location>
</feature>
<dbReference type="VEuPathDB" id="VectorBase:LOC119163929"/>
<keyword evidence="9" id="KW-1185">Reference proteome</keyword>